<feature type="region of interest" description="Disordered" evidence="1">
    <location>
        <begin position="115"/>
        <end position="137"/>
    </location>
</feature>
<feature type="region of interest" description="Disordered" evidence="1">
    <location>
        <begin position="192"/>
        <end position="297"/>
    </location>
</feature>
<dbReference type="EMBL" id="BFEA01000772">
    <property type="protein sequence ID" value="GBG89936.1"/>
    <property type="molecule type" value="Genomic_DNA"/>
</dbReference>
<feature type="domain" description="Myb-like" evidence="2">
    <location>
        <begin position="441"/>
        <end position="504"/>
    </location>
</feature>
<proteinExistence type="predicted"/>
<evidence type="ECO:0000259" key="2">
    <source>
        <dbReference type="PROSITE" id="PS50090"/>
    </source>
</evidence>
<dbReference type="Gene3D" id="1.10.10.60">
    <property type="entry name" value="Homeodomain-like"/>
    <property type="match status" value="1"/>
</dbReference>
<dbReference type="InterPro" id="IPR044822">
    <property type="entry name" value="Myb_DNA-bind_4"/>
</dbReference>
<organism evidence="3 4">
    <name type="scientific">Chara braunii</name>
    <name type="common">Braun's stonewort</name>
    <dbReference type="NCBI Taxonomy" id="69332"/>
    <lineage>
        <taxon>Eukaryota</taxon>
        <taxon>Viridiplantae</taxon>
        <taxon>Streptophyta</taxon>
        <taxon>Charophyceae</taxon>
        <taxon>Charales</taxon>
        <taxon>Characeae</taxon>
        <taxon>Chara</taxon>
    </lineage>
</organism>
<feature type="compositionally biased region" description="Polar residues" evidence="1">
    <location>
        <begin position="204"/>
        <end position="213"/>
    </location>
</feature>
<protein>
    <recommendedName>
        <fullName evidence="2">Myb-like domain-containing protein</fullName>
    </recommendedName>
</protein>
<evidence type="ECO:0000256" key="1">
    <source>
        <dbReference type="SAM" id="MobiDB-lite"/>
    </source>
</evidence>
<dbReference type="AlphaFoldDB" id="A0A388M5W8"/>
<evidence type="ECO:0000313" key="3">
    <source>
        <dbReference type="EMBL" id="GBG89936.1"/>
    </source>
</evidence>
<feature type="compositionally biased region" description="Gly residues" evidence="1">
    <location>
        <begin position="422"/>
        <end position="436"/>
    </location>
</feature>
<dbReference type="OrthoDB" id="8933168at2759"/>
<keyword evidence="4" id="KW-1185">Reference proteome</keyword>
<dbReference type="Pfam" id="PF13837">
    <property type="entry name" value="Myb_DNA-bind_4"/>
    <property type="match status" value="1"/>
</dbReference>
<feature type="compositionally biased region" description="Polar residues" evidence="1">
    <location>
        <begin position="115"/>
        <end position="126"/>
    </location>
</feature>
<gene>
    <name evidence="3" type="ORF">CBR_g49786</name>
</gene>
<feature type="region of interest" description="Disordered" evidence="1">
    <location>
        <begin position="589"/>
        <end position="620"/>
    </location>
</feature>
<dbReference type="Proteomes" id="UP000265515">
    <property type="component" value="Unassembled WGS sequence"/>
</dbReference>
<dbReference type="PANTHER" id="PTHR33492">
    <property type="entry name" value="OSJNBA0043A12.37 PROTEIN-RELATED"/>
    <property type="match status" value="1"/>
</dbReference>
<evidence type="ECO:0000313" key="4">
    <source>
        <dbReference type="Proteomes" id="UP000265515"/>
    </source>
</evidence>
<reference evidence="3 4" key="1">
    <citation type="journal article" date="2018" name="Cell">
        <title>The Chara Genome: Secondary Complexity and Implications for Plant Terrestrialization.</title>
        <authorList>
            <person name="Nishiyama T."/>
            <person name="Sakayama H."/>
            <person name="Vries J.D."/>
            <person name="Buschmann H."/>
            <person name="Saint-Marcoux D."/>
            <person name="Ullrich K.K."/>
            <person name="Haas F.B."/>
            <person name="Vanderstraeten L."/>
            <person name="Becker D."/>
            <person name="Lang D."/>
            <person name="Vosolsobe S."/>
            <person name="Rombauts S."/>
            <person name="Wilhelmsson P.K.I."/>
            <person name="Janitza P."/>
            <person name="Kern R."/>
            <person name="Heyl A."/>
            <person name="Rumpler F."/>
            <person name="Villalobos L.I.A.C."/>
            <person name="Clay J.M."/>
            <person name="Skokan R."/>
            <person name="Toyoda A."/>
            <person name="Suzuki Y."/>
            <person name="Kagoshima H."/>
            <person name="Schijlen E."/>
            <person name="Tajeshwar N."/>
            <person name="Catarino B."/>
            <person name="Hetherington A.J."/>
            <person name="Saltykova A."/>
            <person name="Bonnot C."/>
            <person name="Breuninger H."/>
            <person name="Symeonidi A."/>
            <person name="Radhakrishnan G.V."/>
            <person name="Van Nieuwerburgh F."/>
            <person name="Deforce D."/>
            <person name="Chang C."/>
            <person name="Karol K.G."/>
            <person name="Hedrich R."/>
            <person name="Ulvskov P."/>
            <person name="Glockner G."/>
            <person name="Delwiche C.F."/>
            <person name="Petrasek J."/>
            <person name="Van de Peer Y."/>
            <person name="Friml J."/>
            <person name="Beilby M."/>
            <person name="Dolan L."/>
            <person name="Kohara Y."/>
            <person name="Sugano S."/>
            <person name="Fujiyama A."/>
            <person name="Delaux P.-M."/>
            <person name="Quint M."/>
            <person name="TheiBen G."/>
            <person name="Hagemann M."/>
            <person name="Harholt J."/>
            <person name="Dunand C."/>
            <person name="Zachgo S."/>
            <person name="Langdale J."/>
            <person name="Maumus F."/>
            <person name="Straeten D.V.D."/>
            <person name="Gould S.B."/>
            <person name="Rensing S.A."/>
        </authorList>
    </citation>
    <scope>NUCLEOTIDE SEQUENCE [LARGE SCALE GENOMIC DNA]</scope>
    <source>
        <strain evidence="3 4">S276</strain>
    </source>
</reference>
<accession>A0A388M5W8</accession>
<feature type="compositionally biased region" description="Acidic residues" evidence="1">
    <location>
        <begin position="286"/>
        <end position="297"/>
    </location>
</feature>
<dbReference type="Gramene" id="GBG89936">
    <property type="protein sequence ID" value="GBG89936"/>
    <property type="gene ID" value="CBR_g49786"/>
</dbReference>
<dbReference type="PANTHER" id="PTHR33492:SF11">
    <property type="entry name" value="OS04G0670900 PROTEIN"/>
    <property type="match status" value="1"/>
</dbReference>
<feature type="compositionally biased region" description="Acidic residues" evidence="1">
    <location>
        <begin position="368"/>
        <end position="379"/>
    </location>
</feature>
<comment type="caution">
    <text evidence="3">The sequence shown here is derived from an EMBL/GenBank/DDBJ whole genome shotgun (WGS) entry which is preliminary data.</text>
</comment>
<dbReference type="PROSITE" id="PS50090">
    <property type="entry name" value="MYB_LIKE"/>
    <property type="match status" value="1"/>
</dbReference>
<dbReference type="InterPro" id="IPR001005">
    <property type="entry name" value="SANT/Myb"/>
</dbReference>
<name>A0A388M5W8_CHABU</name>
<feature type="region of interest" description="Disordered" evidence="1">
    <location>
        <begin position="329"/>
        <end position="437"/>
    </location>
</feature>
<sequence length="654" mass="71076">MADMQRRSHVLVLAVVVFLHVCLLCRLWKQRRKWRASTKRKAGERPMAGMQARAVLAAGQGGRRPATAEPPRLYEPSMYTHLESWETPLPPSDEEPETEELPTLPLTSRSTQLLSQTVRAGGSASNEGGEFTSLLHQGLGDDDDGGLDLRFGLCSGGAREASRTFIIDVDPSPRGLQHAGGEHTEQSILRGGASVTGGVKPSPAAQQHGSTAPSADRLASTWPANTGVAVGSLRIGDARPSMPNRTTSTQPDLRDKGAHIPPVRPGPTVENITRGVPNMRAHNDGGDDDGGGDDDADEGFREVVEAWDDDDDIPIPVSYTHLDVYKRQTSTQPDLRDKGAHIPPVRPGPTVENITRGVPNMRAHNDGGDDDGGGDDDADEGFREVVEAWDDDDDIPIRPLGKTGGRGKGRSRGAVRANGRSVGCGGRGGVSDGGGKSATYWSPEDQMLLVRCKREHEMHLVGLGHNYGRMRTKEWKWDDIVKRMANAGRPKDADDCMNKWDNLFQNYKKIQMFHNVSGQTNFFRLSNEERKEHNFKFRMERVLYNKIHAGMLGNHTIFPPNVADTGSPDGVQLPRRGAVGGESVFSEAGGYGCPEERSSARVSDNNAGSGVGGGKRKNARQQVLESIADVMDRHGELMSTTINSFSKRQCSPGW</sequence>